<dbReference type="Gene3D" id="1.25.40.10">
    <property type="entry name" value="Tetratricopeptide repeat domain"/>
    <property type="match status" value="2"/>
</dbReference>
<organism evidence="4 6">
    <name type="scientific">Medicago truncatula</name>
    <name type="common">Barrel medic</name>
    <name type="synonym">Medicago tribuloides</name>
    <dbReference type="NCBI Taxonomy" id="3880"/>
    <lineage>
        <taxon>Eukaryota</taxon>
        <taxon>Viridiplantae</taxon>
        <taxon>Streptophyta</taxon>
        <taxon>Embryophyta</taxon>
        <taxon>Tracheophyta</taxon>
        <taxon>Spermatophyta</taxon>
        <taxon>Magnoliopsida</taxon>
        <taxon>eudicotyledons</taxon>
        <taxon>Gunneridae</taxon>
        <taxon>Pentapetalae</taxon>
        <taxon>rosids</taxon>
        <taxon>fabids</taxon>
        <taxon>Fabales</taxon>
        <taxon>Fabaceae</taxon>
        <taxon>Papilionoideae</taxon>
        <taxon>50 kb inversion clade</taxon>
        <taxon>NPAAA clade</taxon>
        <taxon>Hologalegina</taxon>
        <taxon>IRL clade</taxon>
        <taxon>Trifolieae</taxon>
        <taxon>Medicago</taxon>
    </lineage>
</organism>
<proteinExistence type="inferred from homology"/>
<accession>G7LBE5</accession>
<reference evidence="4 6" key="1">
    <citation type="journal article" date="2011" name="Nature">
        <title>The Medicago genome provides insight into the evolution of rhizobial symbioses.</title>
        <authorList>
            <person name="Young N.D."/>
            <person name="Debelle F."/>
            <person name="Oldroyd G.E."/>
            <person name="Geurts R."/>
            <person name="Cannon S.B."/>
            <person name="Udvardi M.K."/>
            <person name="Benedito V.A."/>
            <person name="Mayer K.F."/>
            <person name="Gouzy J."/>
            <person name="Schoof H."/>
            <person name="Van de Peer Y."/>
            <person name="Proost S."/>
            <person name="Cook D.R."/>
            <person name="Meyers B.C."/>
            <person name="Spannagl M."/>
            <person name="Cheung F."/>
            <person name="De Mita S."/>
            <person name="Krishnakumar V."/>
            <person name="Gundlach H."/>
            <person name="Zhou S."/>
            <person name="Mudge J."/>
            <person name="Bharti A.K."/>
            <person name="Murray J.D."/>
            <person name="Naoumkina M.A."/>
            <person name="Rosen B."/>
            <person name="Silverstein K.A."/>
            <person name="Tang H."/>
            <person name="Rombauts S."/>
            <person name="Zhao P.X."/>
            <person name="Zhou P."/>
            <person name="Barbe V."/>
            <person name="Bardou P."/>
            <person name="Bechner M."/>
            <person name="Bellec A."/>
            <person name="Berger A."/>
            <person name="Berges H."/>
            <person name="Bidwell S."/>
            <person name="Bisseling T."/>
            <person name="Choisne N."/>
            <person name="Couloux A."/>
            <person name="Denny R."/>
            <person name="Deshpande S."/>
            <person name="Dai X."/>
            <person name="Doyle J.J."/>
            <person name="Dudez A.M."/>
            <person name="Farmer A.D."/>
            <person name="Fouteau S."/>
            <person name="Franken C."/>
            <person name="Gibelin C."/>
            <person name="Gish J."/>
            <person name="Goldstein S."/>
            <person name="Gonzalez A.J."/>
            <person name="Green P.J."/>
            <person name="Hallab A."/>
            <person name="Hartog M."/>
            <person name="Hua A."/>
            <person name="Humphray S.J."/>
            <person name="Jeong D.H."/>
            <person name="Jing Y."/>
            <person name="Jocker A."/>
            <person name="Kenton S.M."/>
            <person name="Kim D.J."/>
            <person name="Klee K."/>
            <person name="Lai H."/>
            <person name="Lang C."/>
            <person name="Lin S."/>
            <person name="Macmil S.L."/>
            <person name="Magdelenat G."/>
            <person name="Matthews L."/>
            <person name="McCorrison J."/>
            <person name="Monaghan E.L."/>
            <person name="Mun J.H."/>
            <person name="Najar F.Z."/>
            <person name="Nicholson C."/>
            <person name="Noirot C."/>
            <person name="O'Bleness M."/>
            <person name="Paule C.R."/>
            <person name="Poulain J."/>
            <person name="Prion F."/>
            <person name="Qin B."/>
            <person name="Qu C."/>
            <person name="Retzel E.F."/>
            <person name="Riddle C."/>
            <person name="Sallet E."/>
            <person name="Samain S."/>
            <person name="Samson N."/>
            <person name="Sanders I."/>
            <person name="Saurat O."/>
            <person name="Scarpelli C."/>
            <person name="Schiex T."/>
            <person name="Segurens B."/>
            <person name="Severin A.J."/>
            <person name="Sherrier D.J."/>
            <person name="Shi R."/>
            <person name="Sims S."/>
            <person name="Singer S.R."/>
            <person name="Sinharoy S."/>
            <person name="Sterck L."/>
            <person name="Viollet A."/>
            <person name="Wang B.B."/>
            <person name="Wang K."/>
            <person name="Wang M."/>
            <person name="Wang X."/>
            <person name="Warfsmann J."/>
            <person name="Weissenbach J."/>
            <person name="White D.D."/>
            <person name="White J.D."/>
            <person name="Wiley G.B."/>
            <person name="Wincker P."/>
            <person name="Xing Y."/>
            <person name="Yang L."/>
            <person name="Yao Z."/>
            <person name="Ying F."/>
            <person name="Zhai J."/>
            <person name="Zhou L."/>
            <person name="Zuber A."/>
            <person name="Denarie J."/>
            <person name="Dixon R.A."/>
            <person name="May G.D."/>
            <person name="Schwartz D.C."/>
            <person name="Rogers J."/>
            <person name="Quetier F."/>
            <person name="Town C.D."/>
            <person name="Roe B.A."/>
        </authorList>
    </citation>
    <scope>NUCLEOTIDE SEQUENCE [LARGE SCALE GENOMIC DNA]</scope>
    <source>
        <strain evidence="4">A17</strain>
        <strain evidence="5 6">cv. Jemalong A17</strain>
    </source>
</reference>
<dbReference type="PANTHER" id="PTHR47934">
    <property type="entry name" value="PENTATRICOPEPTIDE REPEAT-CONTAINING PROTEIN PET309, MITOCHONDRIAL"/>
    <property type="match status" value="1"/>
</dbReference>
<evidence type="ECO:0000313" key="5">
    <source>
        <dbReference type="EnsemblPlants" id="AET05432"/>
    </source>
</evidence>
<reference evidence="4 6" key="2">
    <citation type="journal article" date="2014" name="BMC Genomics">
        <title>An improved genome release (version Mt4.0) for the model legume Medicago truncatula.</title>
        <authorList>
            <person name="Tang H."/>
            <person name="Krishnakumar V."/>
            <person name="Bidwell S."/>
            <person name="Rosen B."/>
            <person name="Chan A."/>
            <person name="Zhou S."/>
            <person name="Gentzbittel L."/>
            <person name="Childs K.L."/>
            <person name="Yandell M."/>
            <person name="Gundlach H."/>
            <person name="Mayer K.F."/>
            <person name="Schwartz D.C."/>
            <person name="Town C.D."/>
        </authorList>
    </citation>
    <scope>GENOME REANNOTATION</scope>
    <source>
        <strain evidence="5 6">cv. Jemalong A17</strain>
    </source>
</reference>
<dbReference type="HOGENOM" id="CLU_363449_0_0_1"/>
<dbReference type="GO" id="GO:0003729">
    <property type="term" value="F:mRNA binding"/>
    <property type="evidence" value="ECO:0000318"/>
    <property type="project" value="GO_Central"/>
</dbReference>
<dbReference type="EMBL" id="CM001224">
    <property type="protein sequence ID" value="AET05432.1"/>
    <property type="molecule type" value="Genomic_DNA"/>
</dbReference>
<dbReference type="AlphaFoldDB" id="G7LBE5"/>
<reference evidence="5" key="3">
    <citation type="submission" date="2015-04" db="UniProtKB">
        <authorList>
            <consortium name="EnsemblPlants"/>
        </authorList>
    </citation>
    <scope>IDENTIFICATION</scope>
    <source>
        <strain evidence="5">cv. Jemalong A17</strain>
    </source>
</reference>
<dbReference type="NCBIfam" id="TIGR00756">
    <property type="entry name" value="PPR"/>
    <property type="match status" value="1"/>
</dbReference>
<comment type="similarity">
    <text evidence="1">Belongs to the PPR family. P subfamily.</text>
</comment>
<dbReference type="GO" id="GO:0005739">
    <property type="term" value="C:mitochondrion"/>
    <property type="evidence" value="ECO:0000318"/>
    <property type="project" value="GO_Central"/>
</dbReference>
<evidence type="ECO:0000256" key="2">
    <source>
        <dbReference type="ARBA" id="ARBA00022737"/>
    </source>
</evidence>
<dbReference type="GO" id="GO:0007005">
    <property type="term" value="P:mitochondrion organization"/>
    <property type="evidence" value="ECO:0000318"/>
    <property type="project" value="GO_Central"/>
</dbReference>
<keyword evidence="2" id="KW-0677">Repeat</keyword>
<dbReference type="STRING" id="3880.G7LBE5"/>
<dbReference type="EnsemblPlants" id="AET05432">
    <property type="protein sequence ID" value="AET05432"/>
    <property type="gene ID" value="MTR_8g105450"/>
</dbReference>
<gene>
    <name evidence="4" type="ordered locus">MTR_8g105450</name>
</gene>
<keyword evidence="6" id="KW-1185">Reference proteome</keyword>
<dbReference type="PROSITE" id="PS51375">
    <property type="entry name" value="PPR"/>
    <property type="match status" value="1"/>
</dbReference>
<dbReference type="Proteomes" id="UP000002051">
    <property type="component" value="Chromosome 8"/>
</dbReference>
<protein>
    <submittedName>
        <fullName evidence="4">PPR domain protein</fullName>
    </submittedName>
</protein>
<dbReference type="PANTHER" id="PTHR47934:SF20">
    <property type="entry name" value="PPR DOMAIN PROTEIN"/>
    <property type="match status" value="1"/>
</dbReference>
<evidence type="ECO:0000313" key="6">
    <source>
        <dbReference type="Proteomes" id="UP000002051"/>
    </source>
</evidence>
<dbReference type="eggNOG" id="KOG4197">
    <property type="taxonomic scope" value="Eukaryota"/>
</dbReference>
<evidence type="ECO:0000313" key="4">
    <source>
        <dbReference type="EMBL" id="AET05432.1"/>
    </source>
</evidence>
<name>G7LBE5_MEDTR</name>
<evidence type="ECO:0000256" key="3">
    <source>
        <dbReference type="PROSITE-ProRule" id="PRU00708"/>
    </source>
</evidence>
<dbReference type="Pfam" id="PF01535">
    <property type="entry name" value="PPR"/>
    <property type="match status" value="1"/>
</dbReference>
<sequence>MAFARHGRNCMIRSSSSSSGIKVFFSNLSNLRIGQLSSSTYCNSNSEDDFQKVMSLLSNAAPNERGHQIYSDLNSIQFTTLQHQQQHFALKVIETSCQTKFVEAPKVQPHNLINFIKLVWKNNKDLITTPVLESLVSSICSTVPTPPRKNDILFLWDLLKRIGRHHHHTGGVLNARILNSLIQSFSIMGREGKSALEVFHMFEAFQCVPNHDTYYFTLQALLTTTCSTHMIHQAASICQKMLLFLPHHHDEAASICQNYTHLLTPSPDEDIDDDFTSPKDFQTQLTFLGGIPRPHYYGCVCANVNLTDFNTMRQQLHHFVLKVIETSSQTKLIETPKVSPHNLIHFIKWAWMRRNTYQDLITTPVLESLVSEICRGSTDDNIHLRKNDIFFLWELLKHIGHYQTDLLSTRILNQLLHSFGLMLCQGKTGLEVFHKFEAFQCVPNQDTYIHTLQAFLTTKCTTDMIHQAASMCQKMLLHPETILPDDGEILGDVLYCFFKRNMIKEAYALFLAANERRKTNPNWPLKLRMLLPLNMIQMLCLKKETVHLAFKMLNDIPEEVDDREKLFKLMLFTHVFGALCGFKDFETAKQLILKMIADSLHPSIYDISIIITAYVKAGEIGQVLEMVMLLESMGFYICNPLMFGFPRSKGMLHIKKILEKAKKQDCKLIITLLYHTLIVGYCKLEKFDGALELLTQMKDFGVSHTNLDEYHKLIHYLRLMDMDCKMAREQLEEMEPMDREVAITQINEMDSIASNVAYQQLGEMYLNIRALF</sequence>
<dbReference type="InterPro" id="IPR051114">
    <property type="entry name" value="Mito_RNA_Proc_CCM1"/>
</dbReference>
<feature type="repeat" description="PPR" evidence="3">
    <location>
        <begin position="670"/>
        <end position="704"/>
    </location>
</feature>
<dbReference type="GO" id="GO:0006396">
    <property type="term" value="P:RNA processing"/>
    <property type="evidence" value="ECO:0000318"/>
    <property type="project" value="GO_Central"/>
</dbReference>
<dbReference type="PaxDb" id="3880-AET05432"/>
<dbReference type="InterPro" id="IPR002885">
    <property type="entry name" value="PPR_rpt"/>
</dbReference>
<dbReference type="InterPro" id="IPR011990">
    <property type="entry name" value="TPR-like_helical_dom_sf"/>
</dbReference>
<evidence type="ECO:0000256" key="1">
    <source>
        <dbReference type="ARBA" id="ARBA00007626"/>
    </source>
</evidence>